<evidence type="ECO:0000256" key="4">
    <source>
        <dbReference type="HAMAP-Rule" id="MF_00636"/>
    </source>
</evidence>
<dbReference type="AlphaFoldDB" id="A0A564ZEV5"/>
<dbReference type="Gene3D" id="3.40.50.300">
    <property type="entry name" value="P-loop containing nucleotide triphosphate hydrolases"/>
    <property type="match status" value="1"/>
</dbReference>
<evidence type="ECO:0000259" key="6">
    <source>
        <dbReference type="Pfam" id="PF22740"/>
    </source>
</evidence>
<dbReference type="PIRSF" id="PIRSF005052">
    <property type="entry name" value="P-loopkin"/>
    <property type="match status" value="1"/>
</dbReference>
<evidence type="ECO:0000256" key="3">
    <source>
        <dbReference type="ARBA" id="ARBA00023134"/>
    </source>
</evidence>
<dbReference type="Pfam" id="PF22740">
    <property type="entry name" value="PapZ_C"/>
    <property type="match status" value="1"/>
</dbReference>
<feature type="binding site" evidence="4">
    <location>
        <begin position="11"/>
        <end position="18"/>
    </location>
    <ligand>
        <name>ATP</name>
        <dbReference type="ChEBI" id="CHEBI:30616"/>
    </ligand>
</feature>
<reference evidence="7 8" key="1">
    <citation type="submission" date="2019-07" db="EMBL/GenBank/DDBJ databases">
        <authorList>
            <person name="Cremers G."/>
        </authorList>
    </citation>
    <scope>NUCLEOTIDE SEQUENCE [LARGE SCALE GENOMIC DNA]</scope>
</reference>
<dbReference type="InterPro" id="IPR053930">
    <property type="entry name" value="RapZ-like_N"/>
</dbReference>
<dbReference type="SUPFAM" id="SSF52540">
    <property type="entry name" value="P-loop containing nucleoside triphosphate hydrolases"/>
    <property type="match status" value="1"/>
</dbReference>
<dbReference type="NCBIfam" id="NF003828">
    <property type="entry name" value="PRK05416.1"/>
    <property type="match status" value="1"/>
</dbReference>
<keyword evidence="2 4" id="KW-0067">ATP-binding</keyword>
<evidence type="ECO:0000256" key="2">
    <source>
        <dbReference type="ARBA" id="ARBA00022840"/>
    </source>
</evidence>
<dbReference type="EMBL" id="CABIKM010000003">
    <property type="protein sequence ID" value="VUZ83859.1"/>
    <property type="molecule type" value="Genomic_DNA"/>
</dbReference>
<keyword evidence="3 4" id="KW-0342">GTP-binding</keyword>
<dbReference type="GO" id="GO:0005525">
    <property type="term" value="F:GTP binding"/>
    <property type="evidence" value="ECO:0007669"/>
    <property type="project" value="UniProtKB-UniRule"/>
</dbReference>
<dbReference type="GO" id="GO:0005524">
    <property type="term" value="F:ATP binding"/>
    <property type="evidence" value="ECO:0007669"/>
    <property type="project" value="UniProtKB-UniRule"/>
</dbReference>
<organism evidence="7 8">
    <name type="scientific">Candidatus Methylomirabilis lanthanidiphila</name>
    <dbReference type="NCBI Taxonomy" id="2211376"/>
    <lineage>
        <taxon>Bacteria</taxon>
        <taxon>Candidatus Methylomirabilota</taxon>
        <taxon>Candidatus Methylomirabilia</taxon>
        <taxon>Candidatus Methylomirabilales</taxon>
        <taxon>Candidatus Methylomirabilaceae</taxon>
        <taxon>Candidatus Methylomirabilis</taxon>
    </lineage>
</organism>
<dbReference type="PANTHER" id="PTHR30448:SF0">
    <property type="entry name" value="RNASE ADAPTER PROTEIN RAPZ"/>
    <property type="match status" value="1"/>
</dbReference>
<sequence>MKAAEVVIITGMSGAGKSQAIKCLEDIGFFCIDNLPTTLLPTFVRLCIQSEPTRERVALVIDVRGGEFLAPLFDILKMLRAEGHTVKIVFLDASNEALVRRFSESRRPHPLAAGQSALTGIAAERQTLTRLRDGADLIVDTSLLTIHDLKRFLSQAFEVERPMARIGLSLASFGYKHGLPFDADLVFDTRFLPSPHFIDDLRPLTGLDPRIGEFLVRASVTKPYLARLMDLLDFIIPLCEDEGRAYLTIALGCTGGHHRSVFLVEQLAGHFRECGYQVNVRHRDIERS</sequence>
<evidence type="ECO:0000256" key="1">
    <source>
        <dbReference type="ARBA" id="ARBA00022741"/>
    </source>
</evidence>
<dbReference type="Proteomes" id="UP000334340">
    <property type="component" value="Unassembled WGS sequence"/>
</dbReference>
<gene>
    <name evidence="7" type="ORF">MELA_00217</name>
</gene>
<keyword evidence="8" id="KW-1185">Reference proteome</keyword>
<accession>A0A564ZEV5</accession>
<evidence type="ECO:0000313" key="7">
    <source>
        <dbReference type="EMBL" id="VUZ83859.1"/>
    </source>
</evidence>
<evidence type="ECO:0000313" key="8">
    <source>
        <dbReference type="Proteomes" id="UP000334340"/>
    </source>
</evidence>
<feature type="domain" description="RapZ C-terminal" evidence="6">
    <location>
        <begin position="168"/>
        <end position="286"/>
    </location>
</feature>
<feature type="binding site" evidence="4">
    <location>
        <begin position="62"/>
        <end position="65"/>
    </location>
    <ligand>
        <name>GTP</name>
        <dbReference type="ChEBI" id="CHEBI:37565"/>
    </ligand>
</feature>
<keyword evidence="1 4" id="KW-0547">Nucleotide-binding</keyword>
<proteinExistence type="inferred from homology"/>
<feature type="domain" description="RapZ-like N-terminal" evidence="5">
    <location>
        <begin position="5"/>
        <end position="159"/>
    </location>
</feature>
<dbReference type="InterPro" id="IPR027417">
    <property type="entry name" value="P-loop_NTPase"/>
</dbReference>
<name>A0A564ZEV5_9BACT</name>
<dbReference type="Pfam" id="PF03668">
    <property type="entry name" value="RapZ-like_N"/>
    <property type="match status" value="1"/>
</dbReference>
<dbReference type="InterPro" id="IPR053931">
    <property type="entry name" value="RapZ_C"/>
</dbReference>
<dbReference type="HAMAP" id="MF_00636">
    <property type="entry name" value="RapZ_like"/>
    <property type="match status" value="1"/>
</dbReference>
<dbReference type="InterPro" id="IPR005337">
    <property type="entry name" value="RapZ-like"/>
</dbReference>
<dbReference type="PANTHER" id="PTHR30448">
    <property type="entry name" value="RNASE ADAPTER PROTEIN RAPZ"/>
    <property type="match status" value="1"/>
</dbReference>
<protein>
    <submittedName>
        <fullName evidence="7">GlmZ(SRNA)-inactivating NTPase</fullName>
    </submittedName>
</protein>
<evidence type="ECO:0000259" key="5">
    <source>
        <dbReference type="Pfam" id="PF03668"/>
    </source>
</evidence>